<keyword evidence="1" id="KW-1133">Transmembrane helix</keyword>
<gene>
    <name evidence="2" type="ORF">BN961_04119</name>
</gene>
<reference evidence="2 3" key="1">
    <citation type="journal article" date="2014" name="Genome Announc.">
        <title>Genome Sequence of Afipia felis Strain 76713, Isolated in Hospital Water Using an Amoeba Co-Culture Procedure.</title>
        <authorList>
            <person name="Benamar S."/>
            <person name="La Scola B."/>
            <person name="Croce O."/>
        </authorList>
    </citation>
    <scope>NUCLEOTIDE SEQUENCE [LARGE SCALE GENOMIC DNA]</scope>
    <source>
        <strain evidence="2 3">76713</strain>
    </source>
</reference>
<sequence>MVMTDDKGSARHVRRFLRGLIVLVLIGALGALLIWGFIEGRSEATAEAQREQPVKAAVHVTHTDTGLPTITLSSDLQKQADIAVKRPNAVPYRRQVQGYGSVLDLQSFTNLSNTIATAKGQLAVAQAKLNASQAAFERARVLHGKGEAISTAQFQTAEAIYRSDEANAQAAQVQTQNASASAYQAWGPVLGRSLADGTALASDLIQRRNVLVQVTLPVGVLLVQPPQAASIETTTGQRVSIEFVSPAPRTDPKIQGVSFFYTADAASGALPGMNVIALLPVGQPTPGVAIPGTAVVWLQGSAWVYLQTKADTFTRREIPTGLPSPNGGYVVPVLPTMLRPEPDAPASDADSAAQGFPTNESLVVTGAQALLSQEFSAQIQVGGD</sequence>
<accession>A0A090MVS5</accession>
<organism evidence="2 3">
    <name type="scientific">Afipia felis</name>
    <name type="common">Cat scratch disease bacillus</name>
    <dbReference type="NCBI Taxonomy" id="1035"/>
    <lineage>
        <taxon>Bacteria</taxon>
        <taxon>Pseudomonadati</taxon>
        <taxon>Pseudomonadota</taxon>
        <taxon>Alphaproteobacteria</taxon>
        <taxon>Hyphomicrobiales</taxon>
        <taxon>Nitrobacteraceae</taxon>
        <taxon>Afipia</taxon>
    </lineage>
</organism>
<keyword evidence="3" id="KW-1185">Reference proteome</keyword>
<protein>
    <submittedName>
        <fullName evidence="2">Efflux transporter, RND family, MFP subunit</fullName>
    </submittedName>
</protein>
<dbReference type="Proteomes" id="UP000035762">
    <property type="component" value="Unassembled WGS sequence"/>
</dbReference>
<dbReference type="STRING" id="1035.BN961_04119"/>
<dbReference type="AlphaFoldDB" id="A0A090MVS5"/>
<evidence type="ECO:0000313" key="3">
    <source>
        <dbReference type="Proteomes" id="UP000035762"/>
    </source>
</evidence>
<comment type="caution">
    <text evidence="2">The sequence shown here is derived from an EMBL/GenBank/DDBJ whole genome shotgun (WGS) entry which is preliminary data.</text>
</comment>
<feature type="transmembrane region" description="Helical" evidence="1">
    <location>
        <begin position="20"/>
        <end position="38"/>
    </location>
</feature>
<dbReference type="EMBL" id="CCAZ020000004">
    <property type="protein sequence ID" value="CEG10677.1"/>
    <property type="molecule type" value="Genomic_DNA"/>
</dbReference>
<keyword evidence="1" id="KW-0472">Membrane</keyword>
<proteinExistence type="predicted"/>
<evidence type="ECO:0000313" key="2">
    <source>
        <dbReference type="EMBL" id="CEG10677.1"/>
    </source>
</evidence>
<evidence type="ECO:0000256" key="1">
    <source>
        <dbReference type="SAM" id="Phobius"/>
    </source>
</evidence>
<dbReference type="OrthoDB" id="7216696at2"/>
<name>A0A090MVS5_AFIFE</name>
<dbReference type="RefSeq" id="WP_048758243.1">
    <property type="nucleotide sequence ID" value="NZ_CCAZ020000004.1"/>
</dbReference>
<keyword evidence="1" id="KW-0812">Transmembrane</keyword>
<dbReference type="Gene3D" id="1.10.287.470">
    <property type="entry name" value="Helix hairpin bin"/>
    <property type="match status" value="1"/>
</dbReference>